<proteinExistence type="predicted"/>
<protein>
    <submittedName>
        <fullName evidence="1">Uncharacterized protein</fullName>
    </submittedName>
</protein>
<dbReference type="SUPFAM" id="SSF50475">
    <property type="entry name" value="FMN-binding split barrel"/>
    <property type="match status" value="1"/>
</dbReference>
<dbReference type="Gene3D" id="2.30.110.10">
    <property type="entry name" value="Electron Transport, Fmn-binding Protein, Chain A"/>
    <property type="match status" value="1"/>
</dbReference>
<dbReference type="InterPro" id="IPR012349">
    <property type="entry name" value="Split_barrel_FMN-bd"/>
</dbReference>
<gene>
    <name evidence="1" type="ORF">AVDCRST_MAG25-1164</name>
</gene>
<dbReference type="EMBL" id="CADCVI010000072">
    <property type="protein sequence ID" value="CAA9463344.1"/>
    <property type="molecule type" value="Genomic_DNA"/>
</dbReference>
<name>A0A6J4R5F7_9ACTN</name>
<sequence>MAQTFEKIPDEFVDWIEGQPVFFVATAPADPETHVNVSPRGLDTFRVIDANRVAWLDLTGSGVETIAHLKAGGEAGGEAGGRITLMFCAFEGPPRIVRLYGLGTVHEPGGDAHDGLRRLLTDVPGSRAVVDVAVDRVSSSCGFGVPLMEFVGPREELVASARRKGPEKMAAYRARKNVSSIDGLPGLRPAASGGNTPR</sequence>
<dbReference type="AlphaFoldDB" id="A0A6J4R5F7"/>
<organism evidence="1">
    <name type="scientific">uncultured Rubrobacteraceae bacterium</name>
    <dbReference type="NCBI Taxonomy" id="349277"/>
    <lineage>
        <taxon>Bacteria</taxon>
        <taxon>Bacillati</taxon>
        <taxon>Actinomycetota</taxon>
        <taxon>Rubrobacteria</taxon>
        <taxon>Rubrobacterales</taxon>
        <taxon>Rubrobacteraceae</taxon>
        <taxon>environmental samples</taxon>
    </lineage>
</organism>
<accession>A0A6J4R5F7</accession>
<reference evidence="1" key="1">
    <citation type="submission" date="2020-02" db="EMBL/GenBank/DDBJ databases">
        <authorList>
            <person name="Meier V. D."/>
        </authorList>
    </citation>
    <scope>NUCLEOTIDE SEQUENCE</scope>
    <source>
        <strain evidence="1">AVDCRST_MAG25</strain>
    </source>
</reference>
<dbReference type="PANTHER" id="PTHR39336:SF1">
    <property type="entry name" value="PYRIDOXAMINE PHOSPHATE OXIDASE FAMILY PROTEIN (AFU_ORTHOLOGUE AFUA_6G11440)"/>
    <property type="match status" value="1"/>
</dbReference>
<dbReference type="PANTHER" id="PTHR39336">
    <property type="entry name" value="PYRIDOXAMINE PHOSPHATE OXIDASE FAMILY PROTEIN (AFU_ORTHOLOGUE AFUA_6G11440)"/>
    <property type="match status" value="1"/>
</dbReference>
<evidence type="ECO:0000313" key="1">
    <source>
        <dbReference type="EMBL" id="CAA9463344.1"/>
    </source>
</evidence>